<reference evidence="8 9" key="1">
    <citation type="submission" date="2019-09" db="EMBL/GenBank/DDBJ databases">
        <title>Goodfellowia gen. nov., a new genus of the Pseudonocardineae related to Actinoalloteichus, containing Goodfellowia coeruleoviolacea gen. nov., comb. nov. gen. nov., comb. nov.</title>
        <authorList>
            <person name="Labeda D."/>
        </authorList>
    </citation>
    <scope>NUCLEOTIDE SEQUENCE [LARGE SCALE GENOMIC DNA]</scope>
    <source>
        <strain evidence="8 9">AN110305</strain>
    </source>
</reference>
<evidence type="ECO:0000256" key="5">
    <source>
        <dbReference type="ARBA" id="ARBA00022989"/>
    </source>
</evidence>
<reference evidence="8 9" key="2">
    <citation type="submission" date="2019-09" db="EMBL/GenBank/DDBJ databases">
        <authorList>
            <person name="Jin C."/>
        </authorList>
    </citation>
    <scope>NUCLEOTIDE SEQUENCE [LARGE SCALE GENOMIC DNA]</scope>
    <source>
        <strain evidence="8 9">AN110305</strain>
    </source>
</reference>
<dbReference type="Pfam" id="PF07681">
    <property type="entry name" value="DoxX"/>
    <property type="match status" value="1"/>
</dbReference>
<feature type="transmembrane region" description="Helical" evidence="7">
    <location>
        <begin position="75"/>
        <end position="93"/>
    </location>
</feature>
<dbReference type="RefSeq" id="WP_149849159.1">
    <property type="nucleotide sequence ID" value="NZ_VUOB01000015.1"/>
</dbReference>
<keyword evidence="4 7" id="KW-0812">Transmembrane</keyword>
<name>A0A5B2XIU5_9PSEU</name>
<dbReference type="InterPro" id="IPR032808">
    <property type="entry name" value="DoxX"/>
</dbReference>
<dbReference type="AlphaFoldDB" id="A0A5B2XIU5"/>
<keyword evidence="9" id="KW-1185">Reference proteome</keyword>
<proteinExistence type="inferred from homology"/>
<evidence type="ECO:0000256" key="7">
    <source>
        <dbReference type="SAM" id="Phobius"/>
    </source>
</evidence>
<comment type="subcellular location">
    <subcellularLocation>
        <location evidence="1">Cell membrane</location>
        <topology evidence="1">Multi-pass membrane protein</topology>
    </subcellularLocation>
</comment>
<dbReference type="EMBL" id="VUOB01000015">
    <property type="protein sequence ID" value="KAA2263747.1"/>
    <property type="molecule type" value="Genomic_DNA"/>
</dbReference>
<evidence type="ECO:0000256" key="1">
    <source>
        <dbReference type="ARBA" id="ARBA00004651"/>
    </source>
</evidence>
<evidence type="ECO:0000256" key="2">
    <source>
        <dbReference type="ARBA" id="ARBA00006679"/>
    </source>
</evidence>
<evidence type="ECO:0000256" key="3">
    <source>
        <dbReference type="ARBA" id="ARBA00022475"/>
    </source>
</evidence>
<organism evidence="8 9">
    <name type="scientific">Solihabitans fulvus</name>
    <dbReference type="NCBI Taxonomy" id="1892852"/>
    <lineage>
        <taxon>Bacteria</taxon>
        <taxon>Bacillati</taxon>
        <taxon>Actinomycetota</taxon>
        <taxon>Actinomycetes</taxon>
        <taxon>Pseudonocardiales</taxon>
        <taxon>Pseudonocardiaceae</taxon>
        <taxon>Solihabitans</taxon>
    </lineage>
</organism>
<evidence type="ECO:0000313" key="8">
    <source>
        <dbReference type="EMBL" id="KAA2263747.1"/>
    </source>
</evidence>
<dbReference type="PANTHER" id="PTHR33452">
    <property type="entry name" value="OXIDOREDUCTASE CATD-RELATED"/>
    <property type="match status" value="1"/>
</dbReference>
<dbReference type="InterPro" id="IPR051907">
    <property type="entry name" value="DoxX-like_oxidoreductase"/>
</dbReference>
<evidence type="ECO:0000313" key="9">
    <source>
        <dbReference type="Proteomes" id="UP000323454"/>
    </source>
</evidence>
<dbReference type="PANTHER" id="PTHR33452:SF4">
    <property type="entry name" value="BLL4328 PROTEIN"/>
    <property type="match status" value="1"/>
</dbReference>
<sequence length="144" mass="15279">MQLLDRGKDHIVALFRIVVGVLFTCHGAAGVFGVLGGHSVKGGTIPVGQWPSWWAALIQLVGGALVALGLGTRYAALICSGSMAYAYFTVHQPKALLPIQNSGEAAAMFCWAFLLIAFVGPGPWALDQLRALRAKKEQQPAQAH</sequence>
<dbReference type="Proteomes" id="UP000323454">
    <property type="component" value="Unassembled WGS sequence"/>
</dbReference>
<feature type="transmembrane region" description="Helical" evidence="7">
    <location>
        <begin position="105"/>
        <end position="126"/>
    </location>
</feature>
<dbReference type="GO" id="GO:0005886">
    <property type="term" value="C:plasma membrane"/>
    <property type="evidence" value="ECO:0007669"/>
    <property type="project" value="UniProtKB-SubCell"/>
</dbReference>
<comment type="caution">
    <text evidence="8">The sequence shown here is derived from an EMBL/GenBank/DDBJ whole genome shotgun (WGS) entry which is preliminary data.</text>
</comment>
<comment type="similarity">
    <text evidence="2">Belongs to the DoxX family.</text>
</comment>
<accession>A0A5B2XIU5</accession>
<gene>
    <name evidence="8" type="ORF">F0L68_09705</name>
</gene>
<evidence type="ECO:0000256" key="4">
    <source>
        <dbReference type="ARBA" id="ARBA00022692"/>
    </source>
</evidence>
<feature type="transmembrane region" description="Helical" evidence="7">
    <location>
        <begin position="52"/>
        <end position="70"/>
    </location>
</feature>
<keyword evidence="3" id="KW-1003">Cell membrane</keyword>
<feature type="transmembrane region" description="Helical" evidence="7">
    <location>
        <begin position="12"/>
        <end position="32"/>
    </location>
</feature>
<keyword evidence="5 7" id="KW-1133">Transmembrane helix</keyword>
<protein>
    <submittedName>
        <fullName evidence="8">DoxX family protein</fullName>
    </submittedName>
</protein>
<evidence type="ECO:0000256" key="6">
    <source>
        <dbReference type="ARBA" id="ARBA00023136"/>
    </source>
</evidence>
<dbReference type="OrthoDB" id="9808524at2"/>
<keyword evidence="6 7" id="KW-0472">Membrane</keyword>